<organism evidence="2 3">
    <name type="scientific">Hyphomicrobium sulfonivorans</name>
    <dbReference type="NCBI Taxonomy" id="121290"/>
    <lineage>
        <taxon>Bacteria</taxon>
        <taxon>Pseudomonadati</taxon>
        <taxon>Pseudomonadota</taxon>
        <taxon>Alphaproteobacteria</taxon>
        <taxon>Hyphomicrobiales</taxon>
        <taxon>Hyphomicrobiaceae</taxon>
        <taxon>Hyphomicrobium</taxon>
    </lineage>
</organism>
<comment type="caution">
    <text evidence="2">The sequence shown here is derived from an EMBL/GenBank/DDBJ whole genome shotgun (WGS) entry which is preliminary data.</text>
</comment>
<dbReference type="SMART" id="SM00487">
    <property type="entry name" value="DEXDc"/>
    <property type="match status" value="1"/>
</dbReference>
<dbReference type="PATRIC" id="fig|121290.4.peg.1638"/>
<dbReference type="Gene3D" id="3.40.50.300">
    <property type="entry name" value="P-loop containing nucleotide triphosphate hydrolases"/>
    <property type="match status" value="1"/>
</dbReference>
<dbReference type="AlphaFoldDB" id="A0A109BPE4"/>
<sequence length="289" mass="31429">MARIANARATAPQLLAAYGFDSAAKRKALPAVSFSSVSEHEPRPIQKAVGDVDGQVVILEAETGSGKTEAALYRFARLFERGEVDGLYFALPTRVAAKSIEERIREAVQRIFPSGARPSVILAVPGYVKSDGVGYKTLPDFDVQWDDGPDANLRRGRWAIEHPKRFLAGTILVGTIDQALLGAIQARHAHMRSSSLLRHLLVVDEVHASDVYMERLLVSLLDQHTSAGGHALLLSATLGSTARHRLLGLTSNDDQSLVELSSALPGDLDFTGSRAKTLRRLWPDKADYT</sequence>
<name>A0A109BPE4_HYPSL</name>
<dbReference type="SUPFAM" id="SSF52540">
    <property type="entry name" value="P-loop containing nucleoside triphosphate hydrolases"/>
    <property type="match status" value="1"/>
</dbReference>
<feature type="domain" description="Helicase ATP-binding" evidence="1">
    <location>
        <begin position="48"/>
        <end position="256"/>
    </location>
</feature>
<dbReference type="CDD" id="cd17930">
    <property type="entry name" value="DEXHc_cas3"/>
    <property type="match status" value="1"/>
</dbReference>
<evidence type="ECO:0000313" key="3">
    <source>
        <dbReference type="Proteomes" id="UP000059074"/>
    </source>
</evidence>
<keyword evidence="3" id="KW-1185">Reference proteome</keyword>
<dbReference type="Proteomes" id="UP000059074">
    <property type="component" value="Unassembled WGS sequence"/>
</dbReference>
<protein>
    <submittedName>
        <fullName evidence="2">CRISPR-associated helicase Cas3, protein</fullName>
    </submittedName>
</protein>
<proteinExistence type="predicted"/>
<dbReference type="InterPro" id="IPR014001">
    <property type="entry name" value="Helicase_ATP-bd"/>
</dbReference>
<dbReference type="Pfam" id="PF13245">
    <property type="entry name" value="AAA_19"/>
    <property type="match status" value="1"/>
</dbReference>
<gene>
    <name evidence="2" type="ORF">APY04_0091</name>
</gene>
<dbReference type="InterPro" id="IPR027417">
    <property type="entry name" value="P-loop_NTPase"/>
</dbReference>
<reference evidence="2 3" key="1">
    <citation type="submission" date="2015-10" db="EMBL/GenBank/DDBJ databases">
        <title>Transcriptomic analysis of a linuron degrading triple-species bacterial consortium.</title>
        <authorList>
            <person name="Albers P."/>
        </authorList>
    </citation>
    <scope>NUCLEOTIDE SEQUENCE [LARGE SCALE GENOMIC DNA]</scope>
    <source>
        <strain evidence="2 3">WDL6</strain>
    </source>
</reference>
<dbReference type="RefSeq" id="WP_198150986.1">
    <property type="nucleotide sequence ID" value="NZ_LMTR01000006.1"/>
</dbReference>
<accession>A0A109BPE4</accession>
<dbReference type="PROSITE" id="PS51192">
    <property type="entry name" value="HELICASE_ATP_BIND_1"/>
    <property type="match status" value="1"/>
</dbReference>
<dbReference type="STRING" id="121290.APY04_0091"/>
<dbReference type="EMBL" id="LMTR01000006">
    <property type="protein sequence ID" value="KWT72529.1"/>
    <property type="molecule type" value="Genomic_DNA"/>
</dbReference>
<evidence type="ECO:0000259" key="1">
    <source>
        <dbReference type="PROSITE" id="PS51192"/>
    </source>
</evidence>
<evidence type="ECO:0000313" key="2">
    <source>
        <dbReference type="EMBL" id="KWT72529.1"/>
    </source>
</evidence>